<dbReference type="EMBL" id="LLXJ01000116">
    <property type="protein sequence ID" value="PKC14837.1"/>
    <property type="molecule type" value="Genomic_DNA"/>
</dbReference>
<dbReference type="AlphaFoldDB" id="A0A2N0Q6Y4"/>
<protein>
    <submittedName>
        <fullName evidence="1">Uncharacterized protein</fullName>
    </submittedName>
</protein>
<dbReference type="Proteomes" id="UP000232722">
    <property type="component" value="Unassembled WGS sequence"/>
</dbReference>
<reference evidence="1 2" key="2">
    <citation type="submission" date="2017-09" db="EMBL/GenBank/DDBJ databases">
        <title>Extensive intraspecific genome diversity in a model arbuscular mycorrhizal fungus.</title>
        <authorList>
            <person name="Chen E.C."/>
            <person name="Morin E."/>
            <person name="Beaudet D."/>
            <person name="Noel J."/>
            <person name="Ndikumana S."/>
            <person name="Charron P."/>
            <person name="St-Onge C."/>
            <person name="Giorgi J."/>
            <person name="Grigoriev I.V."/>
            <person name="Roux C."/>
            <person name="Martin F.M."/>
            <person name="Corradi N."/>
        </authorList>
    </citation>
    <scope>NUCLEOTIDE SEQUENCE [LARGE SCALE GENOMIC DNA]</scope>
    <source>
        <strain evidence="1 2">A5</strain>
    </source>
</reference>
<dbReference type="VEuPathDB" id="FungiDB:RhiirFUN_011126"/>
<proteinExistence type="predicted"/>
<dbReference type="VEuPathDB" id="FungiDB:RhiirA1_403664"/>
<comment type="caution">
    <text evidence="1">The sequence shown here is derived from an EMBL/GenBank/DDBJ whole genome shotgun (WGS) entry which is preliminary data.</text>
</comment>
<organism evidence="1 2">
    <name type="scientific">Rhizophagus irregularis</name>
    <dbReference type="NCBI Taxonomy" id="588596"/>
    <lineage>
        <taxon>Eukaryota</taxon>
        <taxon>Fungi</taxon>
        <taxon>Fungi incertae sedis</taxon>
        <taxon>Mucoromycota</taxon>
        <taxon>Glomeromycotina</taxon>
        <taxon>Glomeromycetes</taxon>
        <taxon>Glomerales</taxon>
        <taxon>Glomeraceae</taxon>
        <taxon>Rhizophagus</taxon>
    </lineage>
</organism>
<evidence type="ECO:0000313" key="2">
    <source>
        <dbReference type="Proteomes" id="UP000232722"/>
    </source>
</evidence>
<evidence type="ECO:0000313" key="1">
    <source>
        <dbReference type="EMBL" id="PKC14837.1"/>
    </source>
</evidence>
<accession>A0A2N0Q6Y4</accession>
<sequence length="145" mass="16740">MTTQTSTQAQVIPKFGEQKKAFSIDKLKRLVNAAKSMSDLDQAKRYLCSYFIPCSNPHGVFMWRSEIKKFEHILDKNISKLICSITKRTKWTNNSKLDALTGKHLNYFGEQTIFGLWGNGYKFKNTGISLKTLLYFFFYFLGNGL</sequence>
<gene>
    <name evidence="1" type="ORF">RhiirA5_495075</name>
</gene>
<reference evidence="1 2" key="1">
    <citation type="submission" date="2016-04" db="EMBL/GenBank/DDBJ databases">
        <title>Genome analyses suggest a sexual origin of heterokaryosis in a supposedly ancient asexual fungus.</title>
        <authorList>
            <person name="Ropars J."/>
            <person name="Sedzielewska K."/>
            <person name="Noel J."/>
            <person name="Charron P."/>
            <person name="Farinelli L."/>
            <person name="Marton T."/>
            <person name="Kruger M."/>
            <person name="Pelin A."/>
            <person name="Brachmann A."/>
            <person name="Corradi N."/>
        </authorList>
    </citation>
    <scope>NUCLEOTIDE SEQUENCE [LARGE SCALE GENOMIC DNA]</scope>
    <source>
        <strain evidence="1 2">A5</strain>
    </source>
</reference>
<name>A0A2N0Q6Y4_9GLOM</name>